<evidence type="ECO:0000256" key="1">
    <source>
        <dbReference type="SAM" id="SignalP"/>
    </source>
</evidence>
<evidence type="ECO:0000313" key="3">
    <source>
        <dbReference type="Proteomes" id="UP000275078"/>
    </source>
</evidence>
<evidence type="ECO:0000313" key="2">
    <source>
        <dbReference type="EMBL" id="RPA78570.1"/>
    </source>
</evidence>
<dbReference type="EMBL" id="ML119709">
    <property type="protein sequence ID" value="RPA78570.1"/>
    <property type="molecule type" value="Genomic_DNA"/>
</dbReference>
<feature type="signal peptide" evidence="1">
    <location>
        <begin position="1"/>
        <end position="17"/>
    </location>
</feature>
<proteinExistence type="predicted"/>
<gene>
    <name evidence="2" type="ORF">BJ508DRAFT_309062</name>
</gene>
<organism evidence="2 3">
    <name type="scientific">Ascobolus immersus RN42</name>
    <dbReference type="NCBI Taxonomy" id="1160509"/>
    <lineage>
        <taxon>Eukaryota</taxon>
        <taxon>Fungi</taxon>
        <taxon>Dikarya</taxon>
        <taxon>Ascomycota</taxon>
        <taxon>Pezizomycotina</taxon>
        <taxon>Pezizomycetes</taxon>
        <taxon>Pezizales</taxon>
        <taxon>Ascobolaceae</taxon>
        <taxon>Ascobolus</taxon>
    </lineage>
</organism>
<accession>A0A3N4I397</accession>
<sequence>MKLTIALLPLLTALASSLSIPTELQDLTKREEPICTPCAIWQCNVVRQWFPGCSINCPTYEWCMKDRGCESELPGKKRSVSPETTLTKRFDVLQKREWSCPHACWFETCESEREIRGESGYASCLIAYGGCTDV</sequence>
<protein>
    <recommendedName>
        <fullName evidence="4">PSI domain-containing protein</fullName>
    </recommendedName>
</protein>
<keyword evidence="3" id="KW-1185">Reference proteome</keyword>
<feature type="chain" id="PRO_5018324093" description="PSI domain-containing protein" evidence="1">
    <location>
        <begin position="18"/>
        <end position="134"/>
    </location>
</feature>
<evidence type="ECO:0008006" key="4">
    <source>
        <dbReference type="Google" id="ProtNLM"/>
    </source>
</evidence>
<reference evidence="2 3" key="1">
    <citation type="journal article" date="2018" name="Nat. Ecol. Evol.">
        <title>Pezizomycetes genomes reveal the molecular basis of ectomycorrhizal truffle lifestyle.</title>
        <authorList>
            <person name="Murat C."/>
            <person name="Payen T."/>
            <person name="Noel B."/>
            <person name="Kuo A."/>
            <person name="Morin E."/>
            <person name="Chen J."/>
            <person name="Kohler A."/>
            <person name="Krizsan K."/>
            <person name="Balestrini R."/>
            <person name="Da Silva C."/>
            <person name="Montanini B."/>
            <person name="Hainaut M."/>
            <person name="Levati E."/>
            <person name="Barry K.W."/>
            <person name="Belfiori B."/>
            <person name="Cichocki N."/>
            <person name="Clum A."/>
            <person name="Dockter R.B."/>
            <person name="Fauchery L."/>
            <person name="Guy J."/>
            <person name="Iotti M."/>
            <person name="Le Tacon F."/>
            <person name="Lindquist E.A."/>
            <person name="Lipzen A."/>
            <person name="Malagnac F."/>
            <person name="Mello A."/>
            <person name="Molinier V."/>
            <person name="Miyauchi S."/>
            <person name="Poulain J."/>
            <person name="Riccioni C."/>
            <person name="Rubini A."/>
            <person name="Sitrit Y."/>
            <person name="Splivallo R."/>
            <person name="Traeger S."/>
            <person name="Wang M."/>
            <person name="Zifcakova L."/>
            <person name="Wipf D."/>
            <person name="Zambonelli A."/>
            <person name="Paolocci F."/>
            <person name="Nowrousian M."/>
            <person name="Ottonello S."/>
            <person name="Baldrian P."/>
            <person name="Spatafora J.W."/>
            <person name="Henrissat B."/>
            <person name="Nagy L.G."/>
            <person name="Aury J.M."/>
            <person name="Wincker P."/>
            <person name="Grigoriev I.V."/>
            <person name="Bonfante P."/>
            <person name="Martin F.M."/>
        </authorList>
    </citation>
    <scope>NUCLEOTIDE SEQUENCE [LARGE SCALE GENOMIC DNA]</scope>
    <source>
        <strain evidence="2 3">RN42</strain>
    </source>
</reference>
<keyword evidence="1" id="KW-0732">Signal</keyword>
<dbReference type="AlphaFoldDB" id="A0A3N4I397"/>
<name>A0A3N4I397_ASCIM</name>
<dbReference type="Proteomes" id="UP000275078">
    <property type="component" value="Unassembled WGS sequence"/>
</dbReference>